<dbReference type="SFLD" id="SFLDG01200">
    <property type="entry name" value="SUF1.1"/>
    <property type="match status" value="1"/>
</dbReference>
<dbReference type="InterPro" id="IPR050931">
    <property type="entry name" value="Mito_Protein_Transport_Metaxin"/>
</dbReference>
<dbReference type="PANTHER" id="PTHR12289:SF41">
    <property type="entry name" value="FAILED AXON CONNECTIONS-RELATED"/>
    <property type="match status" value="1"/>
</dbReference>
<dbReference type="SUPFAM" id="SSF47616">
    <property type="entry name" value="GST C-terminal domain-like"/>
    <property type="match status" value="1"/>
</dbReference>
<dbReference type="PANTHER" id="PTHR12289">
    <property type="entry name" value="METAXIN RELATED"/>
    <property type="match status" value="1"/>
</dbReference>
<dbReference type="CDD" id="cd03193">
    <property type="entry name" value="GST_C_Metaxin"/>
    <property type="match status" value="1"/>
</dbReference>
<accession>A0ABU5HG67</accession>
<dbReference type="Pfam" id="PF17172">
    <property type="entry name" value="GST_N_4"/>
    <property type="match status" value="1"/>
</dbReference>
<dbReference type="SFLD" id="SFLDS00019">
    <property type="entry name" value="Glutathione_Transferase_(cytos"/>
    <property type="match status" value="1"/>
</dbReference>
<reference evidence="3 4" key="1">
    <citation type="submission" date="2023-12" db="EMBL/GenBank/DDBJ databases">
        <title>the genome sequence of Hyalangium sp. s54d21.</title>
        <authorList>
            <person name="Zhang X."/>
        </authorList>
    </citation>
    <scope>NUCLEOTIDE SEQUENCE [LARGE SCALE GENOMIC DNA]</scope>
    <source>
        <strain evidence="4">s54d21</strain>
    </source>
</reference>
<dbReference type="InterPro" id="IPR040079">
    <property type="entry name" value="Glutathione_S-Trfase"/>
</dbReference>
<dbReference type="InterPro" id="IPR026928">
    <property type="entry name" value="FAX/IsoI-like"/>
</dbReference>
<feature type="domain" description="Metaxin glutathione S-transferase" evidence="1">
    <location>
        <begin position="168"/>
        <end position="229"/>
    </location>
</feature>
<evidence type="ECO:0000313" key="3">
    <source>
        <dbReference type="EMBL" id="MDY7232457.1"/>
    </source>
</evidence>
<dbReference type="Proteomes" id="UP001291309">
    <property type="component" value="Unassembled WGS sequence"/>
</dbReference>
<feature type="domain" description="Thioredoxin-like fold" evidence="2">
    <location>
        <begin position="18"/>
        <end position="115"/>
    </location>
</feature>
<dbReference type="Gene3D" id="1.20.1050.10">
    <property type="match status" value="1"/>
</dbReference>
<dbReference type="InterPro" id="IPR036249">
    <property type="entry name" value="Thioredoxin-like_sf"/>
</dbReference>
<dbReference type="Gene3D" id="3.40.30.10">
    <property type="entry name" value="Glutaredoxin"/>
    <property type="match status" value="1"/>
</dbReference>
<organism evidence="3 4">
    <name type="scientific">Hyalangium rubrum</name>
    <dbReference type="NCBI Taxonomy" id="3103134"/>
    <lineage>
        <taxon>Bacteria</taxon>
        <taxon>Pseudomonadati</taxon>
        <taxon>Myxococcota</taxon>
        <taxon>Myxococcia</taxon>
        <taxon>Myxococcales</taxon>
        <taxon>Cystobacterineae</taxon>
        <taxon>Archangiaceae</taxon>
        <taxon>Hyalangium</taxon>
    </lineage>
</organism>
<keyword evidence="4" id="KW-1185">Reference proteome</keyword>
<evidence type="ECO:0000259" key="1">
    <source>
        <dbReference type="Pfam" id="PF17171"/>
    </source>
</evidence>
<dbReference type="InterPro" id="IPR012336">
    <property type="entry name" value="Thioredoxin-like_fold"/>
</dbReference>
<evidence type="ECO:0000259" key="2">
    <source>
        <dbReference type="Pfam" id="PF17172"/>
    </source>
</evidence>
<gene>
    <name evidence="3" type="ORF">SYV04_39080</name>
</gene>
<dbReference type="InterPro" id="IPR033468">
    <property type="entry name" value="Metaxin_GST"/>
</dbReference>
<dbReference type="SUPFAM" id="SSF52833">
    <property type="entry name" value="Thioredoxin-like"/>
    <property type="match status" value="1"/>
</dbReference>
<sequence>MLRLVQIEGAWGLPNISPACMKLETWLRMAGVPYTVAPLDMTQAPKGKIPYVIEEDGTLLGDSTFIIEHLKATRGVDPDAGLTAEQRAITVAFRRMLKENFYWVIIHERYKDERNWPPYREVLAERLHFLPEEQRVPAADAYRKLLVDQLQGQGLGRHTPEEVYRIGREDLGAVSDFLGAKAFFLGERPSTVDATVYAYVSSMIDMGLPSPVKDFGRSRENLVRYCQRMRERYFPELAAAARR</sequence>
<evidence type="ECO:0000313" key="4">
    <source>
        <dbReference type="Proteomes" id="UP001291309"/>
    </source>
</evidence>
<dbReference type="RefSeq" id="WP_321551171.1">
    <property type="nucleotide sequence ID" value="NZ_JAXIVS010000020.1"/>
</dbReference>
<dbReference type="EMBL" id="JAXIVS010000020">
    <property type="protein sequence ID" value="MDY7232457.1"/>
    <property type="molecule type" value="Genomic_DNA"/>
</dbReference>
<dbReference type="InterPro" id="IPR036282">
    <property type="entry name" value="Glutathione-S-Trfase_C_sf"/>
</dbReference>
<dbReference type="Pfam" id="PF17171">
    <property type="entry name" value="GST_C_6"/>
    <property type="match status" value="1"/>
</dbReference>
<comment type="caution">
    <text evidence="3">The sequence shown here is derived from an EMBL/GenBank/DDBJ whole genome shotgun (WGS) entry which is preliminary data.</text>
</comment>
<proteinExistence type="predicted"/>
<name>A0ABU5HG67_9BACT</name>
<protein>
    <submittedName>
        <fullName evidence="3">Glutathione S-transferase family protein</fullName>
    </submittedName>
</protein>
<dbReference type="SFLD" id="SFLDG01180">
    <property type="entry name" value="SUF1"/>
    <property type="match status" value="1"/>
</dbReference>